<dbReference type="UniPathway" id="UPA00109">
    <property type="reaction ID" value="UER00187"/>
</dbReference>
<sequence>MDSRGNPTVEADVILSDGSVGRSAAPSGASTGIYEAHELRDGDPARYGGKGVLSAVENINSLIFPAVEGIDASNQEELDKTIVEIDGTENKSTVGANASLAVSLATAKAAALSRKTPLYKHINNTGKYILPVPMLNIINGGRHAENSTDIQEFMVVPAGFESFSEAMRAGCEVYYSLLDILKRNRMQTTVGDEGGFAPSLPSNQAAIDLIMDAIEAANYKPGTQFFIALDTAAAELFDEKTSNYSLQRENRTVTGKELSEIYRGWVDQYPIVSIEDGLSEDEWDDWEEMTTSIGSSVQLVGDDLLTTNPKRISKGVERKCGNAVLIKPNQIGTLSETLTAIEIARSAGWGMVMSHRSGETEDSVIADLSVGTGVGQIKTGAPARGERTAKYNQLIRIEEELGSEAIYAGIEIYNKYLG</sequence>
<evidence type="ECO:0000256" key="1">
    <source>
        <dbReference type="ARBA" id="ARBA00001946"/>
    </source>
</evidence>
<evidence type="ECO:0000256" key="6">
    <source>
        <dbReference type="ARBA" id="ARBA00023152"/>
    </source>
</evidence>
<dbReference type="InterPro" id="IPR020811">
    <property type="entry name" value="Enolase_N"/>
</dbReference>
<dbReference type="SUPFAM" id="SSF54826">
    <property type="entry name" value="Enolase N-terminal domain-like"/>
    <property type="match status" value="1"/>
</dbReference>
<comment type="similarity">
    <text evidence="3">Belongs to the enolase family.</text>
</comment>
<dbReference type="PIRSF" id="PIRSF001400">
    <property type="entry name" value="Enolase"/>
    <property type="match status" value="1"/>
</dbReference>
<dbReference type="InterPro" id="IPR036849">
    <property type="entry name" value="Enolase-like_C_sf"/>
</dbReference>
<dbReference type="InterPro" id="IPR020810">
    <property type="entry name" value="Enolase_C"/>
</dbReference>
<evidence type="ECO:0000259" key="8">
    <source>
        <dbReference type="SMART" id="SM01192"/>
    </source>
</evidence>
<gene>
    <name evidence="10" type="ORF">METZ01_LOCUS159488</name>
</gene>
<comment type="cofactor">
    <cofactor evidence="1">
        <name>Mg(2+)</name>
        <dbReference type="ChEBI" id="CHEBI:18420"/>
    </cofactor>
</comment>
<dbReference type="GO" id="GO:0000015">
    <property type="term" value="C:phosphopyruvate hydratase complex"/>
    <property type="evidence" value="ECO:0007669"/>
    <property type="project" value="InterPro"/>
</dbReference>
<keyword evidence="5" id="KW-0460">Magnesium</keyword>
<dbReference type="GO" id="GO:0006096">
    <property type="term" value="P:glycolytic process"/>
    <property type="evidence" value="ECO:0007669"/>
    <property type="project" value="UniProtKB-UniPathway"/>
</dbReference>
<name>A0A382AZ31_9ZZZZ</name>
<dbReference type="Pfam" id="PF03952">
    <property type="entry name" value="Enolase_N"/>
    <property type="match status" value="1"/>
</dbReference>
<dbReference type="EMBL" id="UINC01027418">
    <property type="protein sequence ID" value="SVB06634.1"/>
    <property type="molecule type" value="Genomic_DNA"/>
</dbReference>
<evidence type="ECO:0000256" key="5">
    <source>
        <dbReference type="ARBA" id="ARBA00022842"/>
    </source>
</evidence>
<protein>
    <recommendedName>
        <fullName evidence="4">phosphopyruvate hydratase</fullName>
        <ecNumber evidence="4">4.2.1.11</ecNumber>
    </recommendedName>
</protein>
<dbReference type="SFLD" id="SFLDF00002">
    <property type="entry name" value="enolase"/>
    <property type="match status" value="1"/>
</dbReference>
<dbReference type="SFLD" id="SFLDG00178">
    <property type="entry name" value="enolase"/>
    <property type="match status" value="1"/>
</dbReference>
<evidence type="ECO:0000256" key="3">
    <source>
        <dbReference type="ARBA" id="ARBA00009604"/>
    </source>
</evidence>
<dbReference type="CDD" id="cd03313">
    <property type="entry name" value="enolase"/>
    <property type="match status" value="1"/>
</dbReference>
<evidence type="ECO:0000256" key="4">
    <source>
        <dbReference type="ARBA" id="ARBA00012058"/>
    </source>
</evidence>
<keyword evidence="6" id="KW-0324">Glycolysis</keyword>
<dbReference type="PRINTS" id="PR00148">
    <property type="entry name" value="ENOLASE"/>
</dbReference>
<evidence type="ECO:0000256" key="2">
    <source>
        <dbReference type="ARBA" id="ARBA00005031"/>
    </source>
</evidence>
<dbReference type="PROSITE" id="PS00164">
    <property type="entry name" value="ENOLASE"/>
    <property type="match status" value="1"/>
</dbReference>
<dbReference type="InterPro" id="IPR020809">
    <property type="entry name" value="Enolase_CS"/>
</dbReference>
<evidence type="ECO:0000313" key="10">
    <source>
        <dbReference type="EMBL" id="SVB06634.1"/>
    </source>
</evidence>
<dbReference type="PANTHER" id="PTHR11902">
    <property type="entry name" value="ENOLASE"/>
    <property type="match status" value="1"/>
</dbReference>
<dbReference type="SMART" id="SM01192">
    <property type="entry name" value="Enolase_C"/>
    <property type="match status" value="1"/>
</dbReference>
<organism evidence="10">
    <name type="scientific">marine metagenome</name>
    <dbReference type="NCBI Taxonomy" id="408172"/>
    <lineage>
        <taxon>unclassified sequences</taxon>
        <taxon>metagenomes</taxon>
        <taxon>ecological metagenomes</taxon>
    </lineage>
</organism>
<dbReference type="GO" id="GO:0000287">
    <property type="term" value="F:magnesium ion binding"/>
    <property type="evidence" value="ECO:0007669"/>
    <property type="project" value="InterPro"/>
</dbReference>
<evidence type="ECO:0000256" key="7">
    <source>
        <dbReference type="ARBA" id="ARBA00023239"/>
    </source>
</evidence>
<dbReference type="Gene3D" id="3.30.390.10">
    <property type="entry name" value="Enolase-like, N-terminal domain"/>
    <property type="match status" value="1"/>
</dbReference>
<dbReference type="InterPro" id="IPR000941">
    <property type="entry name" value="Enolase"/>
</dbReference>
<accession>A0A382AZ31</accession>
<reference evidence="10" key="1">
    <citation type="submission" date="2018-05" db="EMBL/GenBank/DDBJ databases">
        <authorList>
            <person name="Lanie J.A."/>
            <person name="Ng W.-L."/>
            <person name="Kazmierczak K.M."/>
            <person name="Andrzejewski T.M."/>
            <person name="Davidsen T.M."/>
            <person name="Wayne K.J."/>
            <person name="Tettelin H."/>
            <person name="Glass J.I."/>
            <person name="Rusch D."/>
            <person name="Podicherti R."/>
            <person name="Tsui H.-C.T."/>
            <person name="Winkler M.E."/>
        </authorList>
    </citation>
    <scope>NUCLEOTIDE SEQUENCE</scope>
</reference>
<feature type="domain" description="Enolase C-terminal TIM barrel" evidence="8">
    <location>
        <begin position="127"/>
        <end position="415"/>
    </location>
</feature>
<keyword evidence="7" id="KW-0456">Lyase</keyword>
<dbReference type="AlphaFoldDB" id="A0A382AZ31"/>
<proteinExistence type="inferred from homology"/>
<comment type="pathway">
    <text evidence="2">Carbohydrate degradation; glycolysis; pyruvate from D-glyceraldehyde 3-phosphate: step 4/5.</text>
</comment>
<dbReference type="GO" id="GO:0004634">
    <property type="term" value="F:phosphopyruvate hydratase activity"/>
    <property type="evidence" value="ECO:0007669"/>
    <property type="project" value="UniProtKB-EC"/>
</dbReference>
<dbReference type="SMART" id="SM01193">
    <property type="entry name" value="Enolase_N"/>
    <property type="match status" value="1"/>
</dbReference>
<dbReference type="InterPro" id="IPR029017">
    <property type="entry name" value="Enolase-like_N"/>
</dbReference>
<dbReference type="HAMAP" id="MF_00318">
    <property type="entry name" value="Enolase"/>
    <property type="match status" value="1"/>
</dbReference>
<dbReference type="PANTHER" id="PTHR11902:SF1">
    <property type="entry name" value="ENOLASE"/>
    <property type="match status" value="1"/>
</dbReference>
<feature type="domain" description="Enolase N-terminal" evidence="9">
    <location>
        <begin position="1"/>
        <end position="122"/>
    </location>
</feature>
<dbReference type="Pfam" id="PF00113">
    <property type="entry name" value="Enolase_C"/>
    <property type="match status" value="1"/>
</dbReference>
<dbReference type="Gene3D" id="3.20.20.120">
    <property type="entry name" value="Enolase-like C-terminal domain"/>
    <property type="match status" value="1"/>
</dbReference>
<dbReference type="NCBIfam" id="TIGR01060">
    <property type="entry name" value="eno"/>
    <property type="match status" value="1"/>
</dbReference>
<evidence type="ECO:0000259" key="9">
    <source>
        <dbReference type="SMART" id="SM01193"/>
    </source>
</evidence>
<dbReference type="EC" id="4.2.1.11" evidence="4"/>
<dbReference type="SUPFAM" id="SSF51604">
    <property type="entry name" value="Enolase C-terminal domain-like"/>
    <property type="match status" value="1"/>
</dbReference>
<dbReference type="SFLD" id="SFLDS00001">
    <property type="entry name" value="Enolase"/>
    <property type="match status" value="1"/>
</dbReference>